<feature type="transmembrane region" description="Helical" evidence="9">
    <location>
        <begin position="7"/>
        <end position="26"/>
    </location>
</feature>
<gene>
    <name evidence="11" type="ORF">O6P43_013631</name>
</gene>
<dbReference type="PANTHER" id="PTHR31595:SF70">
    <property type="entry name" value="LONG-CHAIN-ALCOHOL O-FATTY-ACYLTRANSFERASE 3-RELATED"/>
    <property type="match status" value="1"/>
</dbReference>
<dbReference type="GO" id="GO:0006629">
    <property type="term" value="P:lipid metabolic process"/>
    <property type="evidence" value="ECO:0007669"/>
    <property type="project" value="UniProtKB-KW"/>
</dbReference>
<keyword evidence="8" id="KW-0012">Acyltransferase</keyword>
<proteinExistence type="inferred from homology"/>
<evidence type="ECO:0000259" key="10">
    <source>
        <dbReference type="Pfam" id="PF13813"/>
    </source>
</evidence>
<evidence type="ECO:0000313" key="12">
    <source>
        <dbReference type="Proteomes" id="UP001163823"/>
    </source>
</evidence>
<dbReference type="InterPro" id="IPR032805">
    <property type="entry name" value="Wax_synthase_dom"/>
</dbReference>
<keyword evidence="3" id="KW-0808">Transferase</keyword>
<sequence>MDGEIQSFIKIWITAITCLCYCYHIVSRIPKGFFRLLFLLPIFYLFTILPLTLSSIHLIGVTFFFLVWLANFKLLLFSFDHGPLSSPFPSNTIHFIFIASLPINIKQTPPDEKPVKPNASRLSKLILLGIKVILIAMILRAYDYRDKLHPYLILALYLCHIYLDVEIVLAICAAPARAIFGFELEPQFNEPYLSTSLQDFWGRRWNVMVTTILRPTVYNPIRQIARRFVGTRWSKLPAVIATFTVSGLMHEMLYYYPTRAPPTGEVLWFFILHGVSVAVEVEVKKALLPRGWRLHRAVSGPLALLFLAVTGNWLFLPQLLRNGVDMKAINEYAIMKEFVKANLCNCMSMLGLKIGA</sequence>
<feature type="transmembrane region" description="Helical" evidence="9">
    <location>
        <begin position="148"/>
        <end position="174"/>
    </location>
</feature>
<keyword evidence="4 9" id="KW-0812">Transmembrane</keyword>
<feature type="transmembrane region" description="Helical" evidence="9">
    <location>
        <begin position="295"/>
        <end position="316"/>
    </location>
</feature>
<feature type="transmembrane region" description="Helical" evidence="9">
    <location>
        <begin position="88"/>
        <end position="105"/>
    </location>
</feature>
<evidence type="ECO:0000256" key="3">
    <source>
        <dbReference type="ARBA" id="ARBA00022679"/>
    </source>
</evidence>
<feature type="domain" description="Wax synthase" evidence="10">
    <location>
        <begin position="185"/>
        <end position="271"/>
    </location>
</feature>
<dbReference type="Proteomes" id="UP001163823">
    <property type="component" value="Chromosome 6"/>
</dbReference>
<dbReference type="GO" id="GO:0016020">
    <property type="term" value="C:membrane"/>
    <property type="evidence" value="ECO:0007669"/>
    <property type="project" value="UniProtKB-SubCell"/>
</dbReference>
<dbReference type="GO" id="GO:0008374">
    <property type="term" value="F:O-acyltransferase activity"/>
    <property type="evidence" value="ECO:0007669"/>
    <property type="project" value="InterPro"/>
</dbReference>
<evidence type="ECO:0000256" key="4">
    <source>
        <dbReference type="ARBA" id="ARBA00022692"/>
    </source>
</evidence>
<evidence type="ECO:0000313" key="11">
    <source>
        <dbReference type="EMBL" id="KAJ7963712.1"/>
    </source>
</evidence>
<feature type="transmembrane region" description="Helical" evidence="9">
    <location>
        <begin position="125"/>
        <end position="142"/>
    </location>
</feature>
<evidence type="ECO:0000256" key="8">
    <source>
        <dbReference type="ARBA" id="ARBA00023315"/>
    </source>
</evidence>
<evidence type="ECO:0000256" key="1">
    <source>
        <dbReference type="ARBA" id="ARBA00004141"/>
    </source>
</evidence>
<evidence type="ECO:0000256" key="9">
    <source>
        <dbReference type="SAM" id="Phobius"/>
    </source>
</evidence>
<dbReference type="AlphaFoldDB" id="A0AAD7LT80"/>
<protein>
    <submittedName>
        <fullName evidence="11">Acyl-CoA--sterol O-acyltransferase 1-like</fullName>
    </submittedName>
</protein>
<keyword evidence="7 9" id="KW-0472">Membrane</keyword>
<dbReference type="KEGG" id="qsa:O6P43_013631"/>
<keyword evidence="5 9" id="KW-1133">Transmembrane helix</keyword>
<dbReference type="Pfam" id="PF13813">
    <property type="entry name" value="MBOAT_2"/>
    <property type="match status" value="1"/>
</dbReference>
<dbReference type="InterPro" id="IPR017088">
    <property type="entry name" value="Wax_synthase_Magnoliopsida"/>
</dbReference>
<dbReference type="PANTHER" id="PTHR31595">
    <property type="entry name" value="LONG-CHAIN-ALCOHOL O-FATTY-ACYLTRANSFERASE 3-RELATED"/>
    <property type="match status" value="1"/>
</dbReference>
<name>A0AAD7LT80_QUISA</name>
<evidence type="ECO:0000256" key="6">
    <source>
        <dbReference type="ARBA" id="ARBA00023098"/>
    </source>
</evidence>
<organism evidence="11 12">
    <name type="scientific">Quillaja saponaria</name>
    <name type="common">Soap bark tree</name>
    <dbReference type="NCBI Taxonomy" id="32244"/>
    <lineage>
        <taxon>Eukaryota</taxon>
        <taxon>Viridiplantae</taxon>
        <taxon>Streptophyta</taxon>
        <taxon>Embryophyta</taxon>
        <taxon>Tracheophyta</taxon>
        <taxon>Spermatophyta</taxon>
        <taxon>Magnoliopsida</taxon>
        <taxon>eudicotyledons</taxon>
        <taxon>Gunneridae</taxon>
        <taxon>Pentapetalae</taxon>
        <taxon>rosids</taxon>
        <taxon>fabids</taxon>
        <taxon>Fabales</taxon>
        <taxon>Quillajaceae</taxon>
        <taxon>Quillaja</taxon>
    </lineage>
</organism>
<evidence type="ECO:0000256" key="2">
    <source>
        <dbReference type="ARBA" id="ARBA00007282"/>
    </source>
</evidence>
<accession>A0AAD7LT80</accession>
<dbReference type="EMBL" id="JARAOO010000006">
    <property type="protein sequence ID" value="KAJ7963712.1"/>
    <property type="molecule type" value="Genomic_DNA"/>
</dbReference>
<feature type="transmembrane region" description="Helical" evidence="9">
    <location>
        <begin position="32"/>
        <end position="51"/>
    </location>
</feature>
<comment type="subcellular location">
    <subcellularLocation>
        <location evidence="1">Membrane</location>
        <topology evidence="1">Multi-pass membrane protein</topology>
    </subcellularLocation>
</comment>
<dbReference type="PIRSF" id="PIRSF037006">
    <property type="entry name" value="Wax_synthase"/>
    <property type="match status" value="1"/>
</dbReference>
<evidence type="ECO:0000256" key="5">
    <source>
        <dbReference type="ARBA" id="ARBA00022989"/>
    </source>
</evidence>
<comment type="caution">
    <text evidence="11">The sequence shown here is derived from an EMBL/GenBank/DDBJ whole genome shotgun (WGS) entry which is preliminary data.</text>
</comment>
<evidence type="ECO:0000256" key="7">
    <source>
        <dbReference type="ARBA" id="ARBA00023136"/>
    </source>
</evidence>
<keyword evidence="12" id="KW-1185">Reference proteome</keyword>
<dbReference type="InterPro" id="IPR044851">
    <property type="entry name" value="Wax_synthase"/>
</dbReference>
<reference evidence="11" key="1">
    <citation type="journal article" date="2023" name="Science">
        <title>Elucidation of the pathway for biosynthesis of saponin adjuvants from the soapbark tree.</title>
        <authorList>
            <person name="Reed J."/>
            <person name="Orme A."/>
            <person name="El-Demerdash A."/>
            <person name="Owen C."/>
            <person name="Martin L.B.B."/>
            <person name="Misra R.C."/>
            <person name="Kikuchi S."/>
            <person name="Rejzek M."/>
            <person name="Martin A.C."/>
            <person name="Harkess A."/>
            <person name="Leebens-Mack J."/>
            <person name="Louveau T."/>
            <person name="Stephenson M.J."/>
            <person name="Osbourn A."/>
        </authorList>
    </citation>
    <scope>NUCLEOTIDE SEQUENCE</scope>
    <source>
        <strain evidence="11">S10</strain>
    </source>
</reference>
<comment type="similarity">
    <text evidence="2">Belongs to the wax synthase family.</text>
</comment>
<keyword evidence="6" id="KW-0443">Lipid metabolism</keyword>